<evidence type="ECO:0000256" key="5">
    <source>
        <dbReference type="ARBA" id="ARBA00022723"/>
    </source>
</evidence>
<comment type="catalytic activity">
    <reaction evidence="9">
        <text>a 5'-end NAD(+)-phospho-ribonucleoside in mRNA + H2O = a 5'-end phospho-adenosine-phospho-ribonucleoside in mRNA + beta-nicotinamide D-ribonucleotide + 2 H(+)</text>
        <dbReference type="Rhea" id="RHEA:60876"/>
        <dbReference type="Rhea" id="RHEA-COMP:15698"/>
        <dbReference type="Rhea" id="RHEA-COMP:15719"/>
        <dbReference type="ChEBI" id="CHEBI:14649"/>
        <dbReference type="ChEBI" id="CHEBI:15377"/>
        <dbReference type="ChEBI" id="CHEBI:15378"/>
        <dbReference type="ChEBI" id="CHEBI:144029"/>
        <dbReference type="ChEBI" id="CHEBI:144051"/>
    </reaction>
    <physiologicalReaction direction="left-to-right" evidence="9">
        <dbReference type="Rhea" id="RHEA:60877"/>
    </physiologicalReaction>
</comment>
<evidence type="ECO:0000313" key="12">
    <source>
        <dbReference type="Proteomes" id="UP000316298"/>
    </source>
</evidence>
<accession>A0A542EPC0</accession>
<gene>
    <name evidence="11" type="ORF">FB475_1326</name>
</gene>
<keyword evidence="5" id="KW-0479">Metal-binding</keyword>
<dbReference type="PANTHER" id="PTHR42904">
    <property type="entry name" value="NUDIX HYDROLASE, NUDC SUBFAMILY"/>
    <property type="match status" value="1"/>
</dbReference>
<dbReference type="Pfam" id="PF00293">
    <property type="entry name" value="NUDIX"/>
    <property type="match status" value="1"/>
</dbReference>
<dbReference type="InterPro" id="IPR050241">
    <property type="entry name" value="NAD-cap_RNA_hydrolase_NudC"/>
</dbReference>
<evidence type="ECO:0000256" key="1">
    <source>
        <dbReference type="ARBA" id="ARBA00001946"/>
    </source>
</evidence>
<dbReference type="PANTHER" id="PTHR42904:SF6">
    <property type="entry name" value="NAD-CAPPED RNA HYDROLASE NUDT12"/>
    <property type="match status" value="1"/>
</dbReference>
<evidence type="ECO:0000256" key="6">
    <source>
        <dbReference type="ARBA" id="ARBA00022801"/>
    </source>
</evidence>
<dbReference type="InterPro" id="IPR015376">
    <property type="entry name" value="Znr_NADH_PPase"/>
</dbReference>
<dbReference type="EC" id="3.6.1.22" evidence="4"/>
<keyword evidence="7" id="KW-0460">Magnesium</keyword>
<dbReference type="Gene3D" id="3.90.79.10">
    <property type="entry name" value="Nucleoside Triphosphate Pyrophosphohydrolase"/>
    <property type="match status" value="1"/>
</dbReference>
<comment type="cofactor">
    <cofactor evidence="1">
        <name>Mg(2+)</name>
        <dbReference type="ChEBI" id="CHEBI:18420"/>
    </cofactor>
</comment>
<keyword evidence="6" id="KW-0378">Hydrolase</keyword>
<evidence type="ECO:0000313" key="11">
    <source>
        <dbReference type="EMBL" id="TQJ17212.1"/>
    </source>
</evidence>
<evidence type="ECO:0000256" key="7">
    <source>
        <dbReference type="ARBA" id="ARBA00022842"/>
    </source>
</evidence>
<dbReference type="InterPro" id="IPR015797">
    <property type="entry name" value="NUDIX_hydrolase-like_dom_sf"/>
</dbReference>
<sequence>MAYSITPGSLALSRSVLDRAADRRRDDDWLEKAWAAPDTQVVVVAGDQIQVVEDRSALRFLTPGEAPDGIRVFLGIDRESGAGMTAEGRAVFGVIVDGTPDESYAGLRELGALLVDREAGIAVHLIGLSNWHGVHTHCANCGEHTEVVEAGHVRHCPVCGKSHFPRSDPAIIVLVTDDQDRALLGRNEAWPVGRYSTLAGFVEPGESLESAVRREVLEETGVIVGPEIEYAGSQPWPLPASLMLGFYAKATGFEIEVDQDEIAEAKWFTREDLRVLVDAGTMALPGAISISRRLIEGWYGESLSGSW</sequence>
<dbReference type="SUPFAM" id="SSF55811">
    <property type="entry name" value="Nudix"/>
    <property type="match status" value="1"/>
</dbReference>
<dbReference type="GO" id="GO:0005829">
    <property type="term" value="C:cytosol"/>
    <property type="evidence" value="ECO:0007669"/>
    <property type="project" value="TreeGrafter"/>
</dbReference>
<dbReference type="RefSeq" id="WP_238331994.1">
    <property type="nucleotide sequence ID" value="NZ_BAAAKA010000037.1"/>
</dbReference>
<dbReference type="GO" id="GO:0035529">
    <property type="term" value="F:NADH pyrophosphatase activity"/>
    <property type="evidence" value="ECO:0007669"/>
    <property type="project" value="TreeGrafter"/>
</dbReference>
<organism evidence="11 12">
    <name type="scientific">Kribbella jejuensis</name>
    <dbReference type="NCBI Taxonomy" id="236068"/>
    <lineage>
        <taxon>Bacteria</taxon>
        <taxon>Bacillati</taxon>
        <taxon>Actinomycetota</taxon>
        <taxon>Actinomycetes</taxon>
        <taxon>Propionibacteriales</taxon>
        <taxon>Kribbellaceae</taxon>
        <taxon>Kribbella</taxon>
    </lineage>
</organism>
<comment type="similarity">
    <text evidence="3">Belongs to the Nudix hydrolase family. NudC subfamily.</text>
</comment>
<keyword evidence="8" id="KW-0520">NAD</keyword>
<dbReference type="AlphaFoldDB" id="A0A542EPC0"/>
<dbReference type="GO" id="GO:0046872">
    <property type="term" value="F:metal ion binding"/>
    <property type="evidence" value="ECO:0007669"/>
    <property type="project" value="UniProtKB-KW"/>
</dbReference>
<dbReference type="NCBIfam" id="NF001299">
    <property type="entry name" value="PRK00241.1"/>
    <property type="match status" value="1"/>
</dbReference>
<protein>
    <recommendedName>
        <fullName evidence="4">NAD(+) diphosphatase</fullName>
        <ecNumber evidence="4">3.6.1.22</ecNumber>
    </recommendedName>
</protein>
<dbReference type="EMBL" id="VFMM01000001">
    <property type="protein sequence ID" value="TQJ17212.1"/>
    <property type="molecule type" value="Genomic_DNA"/>
</dbReference>
<dbReference type="Pfam" id="PF09297">
    <property type="entry name" value="Zn_ribbon_NUD"/>
    <property type="match status" value="1"/>
</dbReference>
<evidence type="ECO:0000256" key="8">
    <source>
        <dbReference type="ARBA" id="ARBA00023027"/>
    </source>
</evidence>
<dbReference type="InterPro" id="IPR000086">
    <property type="entry name" value="NUDIX_hydrolase_dom"/>
</dbReference>
<reference evidence="11 12" key="1">
    <citation type="submission" date="2019-06" db="EMBL/GenBank/DDBJ databases">
        <title>Sequencing the genomes of 1000 actinobacteria strains.</title>
        <authorList>
            <person name="Klenk H.-P."/>
        </authorList>
    </citation>
    <scope>NUCLEOTIDE SEQUENCE [LARGE SCALE GENOMIC DNA]</scope>
    <source>
        <strain evidence="11 12">DSM 17305</strain>
    </source>
</reference>
<dbReference type="Gene3D" id="3.90.79.20">
    <property type="match status" value="1"/>
</dbReference>
<dbReference type="GO" id="GO:0006742">
    <property type="term" value="P:NADP+ catabolic process"/>
    <property type="evidence" value="ECO:0007669"/>
    <property type="project" value="TreeGrafter"/>
</dbReference>
<name>A0A542EPC0_9ACTN</name>
<evidence type="ECO:0000256" key="2">
    <source>
        <dbReference type="ARBA" id="ARBA00001947"/>
    </source>
</evidence>
<dbReference type="CDD" id="cd03429">
    <property type="entry name" value="NUDIX_NADH_pyrophosphatase_Nudt13"/>
    <property type="match status" value="1"/>
</dbReference>
<feature type="domain" description="Nudix hydrolase" evidence="10">
    <location>
        <begin position="165"/>
        <end position="290"/>
    </location>
</feature>
<dbReference type="PROSITE" id="PS00893">
    <property type="entry name" value="NUDIX_BOX"/>
    <property type="match status" value="1"/>
</dbReference>
<dbReference type="InterPro" id="IPR020084">
    <property type="entry name" value="NUDIX_hydrolase_CS"/>
</dbReference>
<dbReference type="PROSITE" id="PS51462">
    <property type="entry name" value="NUDIX"/>
    <property type="match status" value="1"/>
</dbReference>
<keyword evidence="12" id="KW-1185">Reference proteome</keyword>
<proteinExistence type="inferred from homology"/>
<comment type="caution">
    <text evidence="11">The sequence shown here is derived from an EMBL/GenBank/DDBJ whole genome shotgun (WGS) entry which is preliminary data.</text>
</comment>
<dbReference type="Proteomes" id="UP000316298">
    <property type="component" value="Unassembled WGS sequence"/>
</dbReference>
<evidence type="ECO:0000256" key="3">
    <source>
        <dbReference type="ARBA" id="ARBA00009595"/>
    </source>
</evidence>
<dbReference type="InterPro" id="IPR049734">
    <property type="entry name" value="NudC-like_C"/>
</dbReference>
<evidence type="ECO:0000259" key="10">
    <source>
        <dbReference type="PROSITE" id="PS51462"/>
    </source>
</evidence>
<evidence type="ECO:0000256" key="4">
    <source>
        <dbReference type="ARBA" id="ARBA00012381"/>
    </source>
</evidence>
<dbReference type="GO" id="GO:0019677">
    <property type="term" value="P:NAD+ catabolic process"/>
    <property type="evidence" value="ECO:0007669"/>
    <property type="project" value="TreeGrafter"/>
</dbReference>
<comment type="cofactor">
    <cofactor evidence="2">
        <name>Zn(2+)</name>
        <dbReference type="ChEBI" id="CHEBI:29105"/>
    </cofactor>
</comment>
<evidence type="ECO:0000256" key="9">
    <source>
        <dbReference type="ARBA" id="ARBA00023679"/>
    </source>
</evidence>